<evidence type="ECO:0000313" key="3">
    <source>
        <dbReference type="Proteomes" id="UP001362999"/>
    </source>
</evidence>
<comment type="caution">
    <text evidence="2">The sequence shown here is derived from an EMBL/GenBank/DDBJ whole genome shotgun (WGS) entry which is preliminary data.</text>
</comment>
<dbReference type="InterPro" id="IPR036291">
    <property type="entry name" value="NAD(P)-bd_dom_sf"/>
</dbReference>
<dbReference type="EMBL" id="JAWWNJ010000034">
    <property type="protein sequence ID" value="KAK7025037.1"/>
    <property type="molecule type" value="Genomic_DNA"/>
</dbReference>
<dbReference type="PANTHER" id="PTHR43157:SF31">
    <property type="entry name" value="PHOSPHATIDYLINOSITOL-GLYCAN BIOSYNTHESIS CLASS F PROTEIN"/>
    <property type="match status" value="1"/>
</dbReference>
<sequence>MGQFLSFIPIFFSAQFFRKLADSKADLEGRTYLVTGSNTGIGLGVAVHLARLNPALLILAVRDLDKGAAAKETIIAETDFKGCLEVWELDMASFASVKKFAERVNTTLERLDGASLNAGINLWDWRTTDDGWERTLQVNDLATGLLGLLLLPKLQATSKLSHPHTDTALPPPSHLTITGSEGMFLAKFSEKSAPKILEAMNDKAQCKDIRDRYFTSKLLNLYLAREISKSPHAQGVVVNAATLMLKCLVWFPPGLCNTEIARDLKVPSFVISLAKRAAFTPSQGALTLLYGLLRDTPPGAFIYACKITEPPSWTKTKRGLDLQAKVWSEMVEVWRAVAPEVIDLVTV</sequence>
<dbReference type="GO" id="GO:0016491">
    <property type="term" value="F:oxidoreductase activity"/>
    <property type="evidence" value="ECO:0007669"/>
    <property type="project" value="UniProtKB-KW"/>
</dbReference>
<evidence type="ECO:0000256" key="1">
    <source>
        <dbReference type="ARBA" id="ARBA00023002"/>
    </source>
</evidence>
<accession>A0AAW0BG28</accession>
<reference evidence="2 3" key="1">
    <citation type="journal article" date="2024" name="J Genomics">
        <title>Draft genome sequencing and assembly of Favolaschia claudopus CIRM-BRFM 2984 isolated from oak limbs.</title>
        <authorList>
            <person name="Navarro D."/>
            <person name="Drula E."/>
            <person name="Chaduli D."/>
            <person name="Cazenave R."/>
            <person name="Ahrendt S."/>
            <person name="Wang J."/>
            <person name="Lipzen A."/>
            <person name="Daum C."/>
            <person name="Barry K."/>
            <person name="Grigoriev I.V."/>
            <person name="Favel A."/>
            <person name="Rosso M.N."/>
            <person name="Martin F."/>
        </authorList>
    </citation>
    <scope>NUCLEOTIDE SEQUENCE [LARGE SCALE GENOMIC DNA]</scope>
    <source>
        <strain evidence="2 3">CIRM-BRFM 2984</strain>
    </source>
</reference>
<name>A0AAW0BG28_9AGAR</name>
<dbReference type="InterPro" id="IPR002347">
    <property type="entry name" value="SDR_fam"/>
</dbReference>
<dbReference type="Proteomes" id="UP001362999">
    <property type="component" value="Unassembled WGS sequence"/>
</dbReference>
<dbReference type="AlphaFoldDB" id="A0AAW0BG28"/>
<evidence type="ECO:0008006" key="4">
    <source>
        <dbReference type="Google" id="ProtNLM"/>
    </source>
</evidence>
<protein>
    <recommendedName>
        <fullName evidence="4">NAD(P)-binding protein</fullName>
    </recommendedName>
</protein>
<keyword evidence="1" id="KW-0560">Oxidoreductase</keyword>
<organism evidence="2 3">
    <name type="scientific">Favolaschia claudopus</name>
    <dbReference type="NCBI Taxonomy" id="2862362"/>
    <lineage>
        <taxon>Eukaryota</taxon>
        <taxon>Fungi</taxon>
        <taxon>Dikarya</taxon>
        <taxon>Basidiomycota</taxon>
        <taxon>Agaricomycotina</taxon>
        <taxon>Agaricomycetes</taxon>
        <taxon>Agaricomycetidae</taxon>
        <taxon>Agaricales</taxon>
        <taxon>Marasmiineae</taxon>
        <taxon>Mycenaceae</taxon>
        <taxon>Favolaschia</taxon>
    </lineage>
</organism>
<keyword evidence="3" id="KW-1185">Reference proteome</keyword>
<evidence type="ECO:0000313" key="2">
    <source>
        <dbReference type="EMBL" id="KAK7025037.1"/>
    </source>
</evidence>
<dbReference type="Pfam" id="PF00106">
    <property type="entry name" value="adh_short"/>
    <property type="match status" value="1"/>
</dbReference>
<dbReference type="Gene3D" id="3.40.50.720">
    <property type="entry name" value="NAD(P)-binding Rossmann-like Domain"/>
    <property type="match status" value="1"/>
</dbReference>
<dbReference type="SUPFAM" id="SSF51735">
    <property type="entry name" value="NAD(P)-binding Rossmann-fold domains"/>
    <property type="match status" value="1"/>
</dbReference>
<gene>
    <name evidence="2" type="ORF">R3P38DRAFT_2708048</name>
</gene>
<proteinExistence type="predicted"/>
<dbReference type="PANTHER" id="PTHR43157">
    <property type="entry name" value="PHOSPHATIDYLINOSITOL-GLYCAN BIOSYNTHESIS CLASS F PROTEIN-RELATED"/>
    <property type="match status" value="1"/>
</dbReference>